<dbReference type="Proteomes" id="UP000316968">
    <property type="component" value="Chromosome"/>
</dbReference>
<proteinExistence type="predicted"/>
<feature type="transmembrane region" description="Helical" evidence="1">
    <location>
        <begin position="20"/>
        <end position="46"/>
    </location>
</feature>
<dbReference type="RefSeq" id="WP_141445989.1">
    <property type="nucleotide sequence ID" value="NZ_CBCSAZ010000001.1"/>
</dbReference>
<evidence type="ECO:0000313" key="3">
    <source>
        <dbReference type="Proteomes" id="UP000316968"/>
    </source>
</evidence>
<sequence>MKWSEIWTVYGGRLAWTAAGLFFGLLYLAVGFWHMLVVALLTLLGYGIGSRKDRRAGPLLPWGELRARLMERWRPFR</sequence>
<dbReference type="EMBL" id="CP041217">
    <property type="protein sequence ID" value="QDH19600.1"/>
    <property type="molecule type" value="Genomic_DNA"/>
</dbReference>
<dbReference type="InterPro" id="IPR018730">
    <property type="entry name" value="DUF2273"/>
</dbReference>
<gene>
    <name evidence="2" type="ORF">FFV09_01235</name>
</gene>
<dbReference type="Pfam" id="PF10031">
    <property type="entry name" value="DUF2273"/>
    <property type="match status" value="1"/>
</dbReference>
<name>A0A4Y6US62_SACBS</name>
<accession>A0A4Y6US62</accession>
<keyword evidence="1" id="KW-1133">Transmembrane helix</keyword>
<protein>
    <submittedName>
        <fullName evidence="2">DUF2273 domain-containing protein</fullName>
    </submittedName>
</protein>
<dbReference type="KEGG" id="saca:FFV09_01235"/>
<keyword evidence="1" id="KW-0472">Membrane</keyword>
<reference evidence="2 3" key="1">
    <citation type="submission" date="2019-06" db="EMBL/GenBank/DDBJ databases">
        <title>Saccharibacillus brassicae sp. nov., an endophytic bacterium isolated from Chinese cabbage seeds (Brassica pekinensis).</title>
        <authorList>
            <person name="Jiang L."/>
            <person name="Lee J."/>
            <person name="Kim S.W."/>
        </authorList>
    </citation>
    <scope>NUCLEOTIDE SEQUENCE [LARGE SCALE GENOMIC DNA]</scope>
    <source>
        <strain evidence="3">KCTC 43072 / ATSA2</strain>
    </source>
</reference>
<organism evidence="2 3">
    <name type="scientific">Saccharibacillus brassicae</name>
    <dbReference type="NCBI Taxonomy" id="2583377"/>
    <lineage>
        <taxon>Bacteria</taxon>
        <taxon>Bacillati</taxon>
        <taxon>Bacillota</taxon>
        <taxon>Bacilli</taxon>
        <taxon>Bacillales</taxon>
        <taxon>Paenibacillaceae</taxon>
        <taxon>Saccharibacillus</taxon>
    </lineage>
</organism>
<keyword evidence="3" id="KW-1185">Reference proteome</keyword>
<dbReference type="OrthoDB" id="1798631at2"/>
<dbReference type="AlphaFoldDB" id="A0A4Y6US62"/>
<keyword evidence="1" id="KW-0812">Transmembrane</keyword>
<evidence type="ECO:0000256" key="1">
    <source>
        <dbReference type="SAM" id="Phobius"/>
    </source>
</evidence>
<evidence type="ECO:0000313" key="2">
    <source>
        <dbReference type="EMBL" id="QDH19600.1"/>
    </source>
</evidence>